<evidence type="ECO:0000313" key="3">
    <source>
        <dbReference type="Proteomes" id="UP001162164"/>
    </source>
</evidence>
<dbReference type="EMBL" id="JAPWTJ010001460">
    <property type="protein sequence ID" value="KAJ8971584.1"/>
    <property type="molecule type" value="Genomic_DNA"/>
</dbReference>
<sequence>MPQPNGKHAWIKGAKGAGAPGPAVQWARRGPPFAKRALDVGAYAGKGPLYVRGGGGDIFSSSLSLSIKVIWSKNQVWILIWGKHVERANAKFLYWSETNLIRLKNKLQIYYHREIPLSIHGQI</sequence>
<protein>
    <submittedName>
        <fullName evidence="2">Uncharacterized protein</fullName>
    </submittedName>
</protein>
<accession>A0ABQ9J2C9</accession>
<evidence type="ECO:0000313" key="2">
    <source>
        <dbReference type="EMBL" id="KAJ8971584.1"/>
    </source>
</evidence>
<proteinExistence type="predicted"/>
<feature type="region of interest" description="Disordered" evidence="1">
    <location>
        <begin position="1"/>
        <end position="23"/>
    </location>
</feature>
<dbReference type="Proteomes" id="UP001162164">
    <property type="component" value="Unassembled WGS sequence"/>
</dbReference>
<gene>
    <name evidence="2" type="ORF">NQ317_005498</name>
</gene>
<keyword evidence="3" id="KW-1185">Reference proteome</keyword>
<organism evidence="2 3">
    <name type="scientific">Molorchus minor</name>
    <dbReference type="NCBI Taxonomy" id="1323400"/>
    <lineage>
        <taxon>Eukaryota</taxon>
        <taxon>Metazoa</taxon>
        <taxon>Ecdysozoa</taxon>
        <taxon>Arthropoda</taxon>
        <taxon>Hexapoda</taxon>
        <taxon>Insecta</taxon>
        <taxon>Pterygota</taxon>
        <taxon>Neoptera</taxon>
        <taxon>Endopterygota</taxon>
        <taxon>Coleoptera</taxon>
        <taxon>Polyphaga</taxon>
        <taxon>Cucujiformia</taxon>
        <taxon>Chrysomeloidea</taxon>
        <taxon>Cerambycidae</taxon>
        <taxon>Lamiinae</taxon>
        <taxon>Monochamini</taxon>
        <taxon>Molorchus</taxon>
    </lineage>
</organism>
<name>A0ABQ9J2C9_9CUCU</name>
<reference evidence="2" key="1">
    <citation type="journal article" date="2023" name="Insect Mol. Biol.">
        <title>Genome sequencing provides insights into the evolution of gene families encoding plant cell wall-degrading enzymes in longhorned beetles.</title>
        <authorList>
            <person name="Shin N.R."/>
            <person name="Okamura Y."/>
            <person name="Kirsch R."/>
            <person name="Pauchet Y."/>
        </authorList>
    </citation>
    <scope>NUCLEOTIDE SEQUENCE</scope>
    <source>
        <strain evidence="2">MMC_N1</strain>
    </source>
</reference>
<comment type="caution">
    <text evidence="2">The sequence shown here is derived from an EMBL/GenBank/DDBJ whole genome shotgun (WGS) entry which is preliminary data.</text>
</comment>
<evidence type="ECO:0000256" key="1">
    <source>
        <dbReference type="SAM" id="MobiDB-lite"/>
    </source>
</evidence>